<dbReference type="PANTHER" id="PTHR11487:SF0">
    <property type="entry name" value="S-ACYL FATTY ACID SYNTHASE THIOESTERASE, MEDIUM CHAIN"/>
    <property type="match status" value="1"/>
</dbReference>
<reference evidence="4" key="1">
    <citation type="submission" date="2013-09" db="EMBL/GenBank/DDBJ databases">
        <authorList>
            <person name="Shaimaa S."/>
        </authorList>
    </citation>
    <scope>NUCLEOTIDE SEQUENCE</scope>
    <source>
        <strain evidence="4">CNQ-617</strain>
    </source>
</reference>
<evidence type="ECO:0000313" key="4">
    <source>
        <dbReference type="EMBL" id="AHF22856.1"/>
    </source>
</evidence>
<reference evidence="4" key="2">
    <citation type="journal article" date="2014" name="J. Am. Chem. Soc.">
        <title>Elucidation of final steps of the marineosins biosynthetic pathway through identification and characterization of the corresponding gene cluster.</title>
        <authorList>
            <person name="Salem S.M."/>
            <person name="Kancharla P."/>
            <person name="Florova G."/>
            <person name="Gupta S."/>
            <person name="Lu W."/>
            <person name="Reynolds K.A."/>
        </authorList>
    </citation>
    <scope>NUCLEOTIDE SEQUENCE</scope>
    <source>
        <strain evidence="4">CNQ-617</strain>
    </source>
</reference>
<dbReference type="Pfam" id="PF00975">
    <property type="entry name" value="Thioesterase"/>
    <property type="match status" value="1"/>
</dbReference>
<dbReference type="InterPro" id="IPR029058">
    <property type="entry name" value="AB_hydrolase_fold"/>
</dbReference>
<evidence type="ECO:0000256" key="2">
    <source>
        <dbReference type="SAM" id="MobiDB-lite"/>
    </source>
</evidence>
<name>A0A067YNJ6_9ACTN</name>
<evidence type="ECO:0000256" key="1">
    <source>
        <dbReference type="ARBA" id="ARBA00007169"/>
    </source>
</evidence>
<sequence length="277" mass="30558">MFPVETTSRTAGWFPGPAAGDAGARPLVCIPYAGGTASVYRGWQERLGADIHVVPAQLPGRGRRLREPPHTALEPLVTALATALVEAELSHDYALFGHSMGALLAYEVACELRERGEPEPSHLFVSGSRAPHLYGTREDHLLPDDALRELVSDLGGLDRDRAVDAAYFERRLPVLRADLRVCETYRWRPRAPLRCPMTAFSASRDALASAPQTEAWRAYTSGSFLRRHLDGGHFFLNGGPSRDRLLRQLRDELDHVRTGPDAGPQPVNARRNAPWTS</sequence>
<organism evidence="4">
    <name type="scientific">Streptomyces sp. CNQ-617</name>
    <dbReference type="NCBI Taxonomy" id="483421"/>
    <lineage>
        <taxon>Bacteria</taxon>
        <taxon>Bacillati</taxon>
        <taxon>Actinomycetota</taxon>
        <taxon>Actinomycetes</taxon>
        <taxon>Kitasatosporales</taxon>
        <taxon>Streptomycetaceae</taxon>
        <taxon>Streptomyces</taxon>
    </lineage>
</organism>
<dbReference type="GO" id="GO:0008610">
    <property type="term" value="P:lipid biosynthetic process"/>
    <property type="evidence" value="ECO:0007669"/>
    <property type="project" value="TreeGrafter"/>
</dbReference>
<dbReference type="EMBL" id="KF711829">
    <property type="protein sequence ID" value="AHF22856.1"/>
    <property type="molecule type" value="Genomic_DNA"/>
</dbReference>
<dbReference type="PANTHER" id="PTHR11487">
    <property type="entry name" value="THIOESTERASE"/>
    <property type="match status" value="1"/>
</dbReference>
<feature type="domain" description="Thioesterase" evidence="3">
    <location>
        <begin position="25"/>
        <end position="251"/>
    </location>
</feature>
<dbReference type="InterPro" id="IPR012223">
    <property type="entry name" value="TEII"/>
</dbReference>
<protein>
    <submittedName>
        <fullName evidence="4">MarJ</fullName>
    </submittedName>
</protein>
<proteinExistence type="inferred from homology"/>
<dbReference type="Gene3D" id="3.40.50.1820">
    <property type="entry name" value="alpha/beta hydrolase"/>
    <property type="match status" value="1"/>
</dbReference>
<evidence type="ECO:0000259" key="3">
    <source>
        <dbReference type="Pfam" id="PF00975"/>
    </source>
</evidence>
<feature type="region of interest" description="Disordered" evidence="2">
    <location>
        <begin position="255"/>
        <end position="277"/>
    </location>
</feature>
<dbReference type="InterPro" id="IPR001031">
    <property type="entry name" value="Thioesterase"/>
</dbReference>
<accession>A0A067YNJ6</accession>
<dbReference type="SUPFAM" id="SSF53474">
    <property type="entry name" value="alpha/beta-Hydrolases"/>
    <property type="match status" value="1"/>
</dbReference>
<dbReference type="AlphaFoldDB" id="A0A067YNJ6"/>
<comment type="similarity">
    <text evidence="1">Belongs to the thioesterase family.</text>
</comment>
<gene>
    <name evidence="4" type="primary">marJ</name>
</gene>